<evidence type="ECO:0000256" key="4">
    <source>
        <dbReference type="ARBA" id="ARBA00022898"/>
    </source>
</evidence>
<gene>
    <name evidence="8" type="ORF">DFP86_10721</name>
</gene>
<dbReference type="GO" id="GO:0016831">
    <property type="term" value="F:carboxy-lyase activity"/>
    <property type="evidence" value="ECO:0007669"/>
    <property type="project" value="UniProtKB-KW"/>
</dbReference>
<keyword evidence="3" id="KW-0210">Decarboxylase</keyword>
<dbReference type="GO" id="GO:0019752">
    <property type="term" value="P:carboxylic acid metabolic process"/>
    <property type="evidence" value="ECO:0007669"/>
    <property type="project" value="InterPro"/>
</dbReference>
<dbReference type="InterPro" id="IPR015421">
    <property type="entry name" value="PyrdxlP-dep_Trfase_major"/>
</dbReference>
<evidence type="ECO:0000256" key="3">
    <source>
        <dbReference type="ARBA" id="ARBA00022793"/>
    </source>
</evidence>
<keyword evidence="4 6" id="KW-0663">Pyridoxal phosphate</keyword>
<dbReference type="Gene3D" id="3.40.640.10">
    <property type="entry name" value="Type I PLP-dependent aspartate aminotransferase-like (Major domain)"/>
    <property type="match status" value="1"/>
</dbReference>
<organism evidence="8 9">
    <name type="scientific">Paludibacterium purpuratum</name>
    <dbReference type="NCBI Taxonomy" id="1144873"/>
    <lineage>
        <taxon>Bacteria</taxon>
        <taxon>Pseudomonadati</taxon>
        <taxon>Pseudomonadota</taxon>
        <taxon>Betaproteobacteria</taxon>
        <taxon>Neisseriales</taxon>
        <taxon>Chromobacteriaceae</taxon>
        <taxon>Paludibacterium</taxon>
    </lineage>
</organism>
<dbReference type="InterPro" id="IPR021115">
    <property type="entry name" value="Pyridoxal-P_BS"/>
</dbReference>
<evidence type="ECO:0000256" key="7">
    <source>
        <dbReference type="RuleBase" id="RU000382"/>
    </source>
</evidence>
<dbReference type="InterPro" id="IPR015424">
    <property type="entry name" value="PyrdxlP-dep_Trfase"/>
</dbReference>
<proteinExistence type="inferred from homology"/>
<comment type="similarity">
    <text evidence="2 7">Belongs to the group II decarboxylase family.</text>
</comment>
<accession>A0A4R7B4Y1</accession>
<evidence type="ECO:0000256" key="5">
    <source>
        <dbReference type="ARBA" id="ARBA00023239"/>
    </source>
</evidence>
<dbReference type="InterPro" id="IPR010977">
    <property type="entry name" value="Aromatic_deC"/>
</dbReference>
<dbReference type="InterPro" id="IPR015422">
    <property type="entry name" value="PyrdxlP-dep_Trfase_small"/>
</dbReference>
<sequence length="457" mass="49121">MGPMQQDQQTLFDLQGEIAAWSVEWLKQLDERPVARPDDPQPPARSLPQDGLGLSAVWQAFVRDLAPGFNASPGPRYLGFVTGGVTPAALAGDWLTSVIDQNVASTGNSIATAVELQVLDWLCQLLDLPSGLVGSLTTGATAANLLGMACARQYAGWRQGRDIARDGIGGAAIRVFSATPHASSLKVLGLVGLGRGQVTEVPSLADSEAMDTDALRQLLVDCPVPGKIVIASAGTVTGTDFDDLRAIAALCREHHAWLHVDGAFGLFSRLDAERRAWTEGIELADSITCDGHKWLNVPYDCGIFLTRHPDLLQQCCSVSAPYLASDSALPTLMDRGIEQSRRFRALPLWFSLLAYGRDGFGRMVADNCRQAAALADWLEASADFELLKPPKLNVVIFRPKNGATAACLRRLNQGGEVFMTPGQWQGRDGIRAAFSNWRTDDADVERVCRALASAVGA</sequence>
<evidence type="ECO:0000256" key="2">
    <source>
        <dbReference type="ARBA" id="ARBA00009533"/>
    </source>
</evidence>
<dbReference type="Pfam" id="PF00282">
    <property type="entry name" value="Pyridoxal_deC"/>
    <property type="match status" value="1"/>
</dbReference>
<evidence type="ECO:0000313" key="8">
    <source>
        <dbReference type="EMBL" id="TDR79658.1"/>
    </source>
</evidence>
<dbReference type="PRINTS" id="PR00800">
    <property type="entry name" value="YHDCRBOXLASE"/>
</dbReference>
<keyword evidence="9" id="KW-1185">Reference proteome</keyword>
<dbReference type="GO" id="GO:0006520">
    <property type="term" value="P:amino acid metabolic process"/>
    <property type="evidence" value="ECO:0007669"/>
    <property type="project" value="InterPro"/>
</dbReference>
<dbReference type="Proteomes" id="UP000295611">
    <property type="component" value="Unassembled WGS sequence"/>
</dbReference>
<feature type="modified residue" description="N6-(pyridoxal phosphate)lysine" evidence="6">
    <location>
        <position position="293"/>
    </location>
</feature>
<dbReference type="InterPro" id="IPR002129">
    <property type="entry name" value="PyrdxlP-dep_de-COase"/>
</dbReference>
<dbReference type="Gene3D" id="3.90.1150.10">
    <property type="entry name" value="Aspartate Aminotransferase, domain 1"/>
    <property type="match status" value="1"/>
</dbReference>
<evidence type="ECO:0000256" key="6">
    <source>
        <dbReference type="PIRSR" id="PIRSR602129-50"/>
    </source>
</evidence>
<dbReference type="RefSeq" id="WP_208108289.1">
    <property type="nucleotide sequence ID" value="NZ_SNZP01000007.1"/>
</dbReference>
<evidence type="ECO:0000313" key="9">
    <source>
        <dbReference type="Proteomes" id="UP000295611"/>
    </source>
</evidence>
<dbReference type="SUPFAM" id="SSF53383">
    <property type="entry name" value="PLP-dependent transferases"/>
    <property type="match status" value="1"/>
</dbReference>
<dbReference type="PANTHER" id="PTHR11999">
    <property type="entry name" value="GROUP II PYRIDOXAL-5-PHOSPHATE DECARBOXYLASE"/>
    <property type="match status" value="1"/>
</dbReference>
<dbReference type="GO" id="GO:0030170">
    <property type="term" value="F:pyridoxal phosphate binding"/>
    <property type="evidence" value="ECO:0007669"/>
    <property type="project" value="InterPro"/>
</dbReference>
<dbReference type="EMBL" id="SNZP01000007">
    <property type="protein sequence ID" value="TDR79658.1"/>
    <property type="molecule type" value="Genomic_DNA"/>
</dbReference>
<reference evidence="8 9" key="1">
    <citation type="submission" date="2019-03" db="EMBL/GenBank/DDBJ databases">
        <title>Genomic Encyclopedia of Type Strains, Phase III (KMG-III): the genomes of soil and plant-associated and newly described type strains.</title>
        <authorList>
            <person name="Whitman W."/>
        </authorList>
    </citation>
    <scope>NUCLEOTIDE SEQUENCE [LARGE SCALE GENOMIC DNA]</scope>
    <source>
        <strain evidence="8 9">CECT 8976</strain>
    </source>
</reference>
<protein>
    <submittedName>
        <fullName evidence="8">Glutamate/tyrosine decarboxylase-like PLP-dependent enzyme</fullName>
    </submittedName>
</protein>
<comment type="caution">
    <text evidence="8">The sequence shown here is derived from an EMBL/GenBank/DDBJ whole genome shotgun (WGS) entry which is preliminary data.</text>
</comment>
<dbReference type="AlphaFoldDB" id="A0A4R7B4Y1"/>
<keyword evidence="5 7" id="KW-0456">Lyase</keyword>
<dbReference type="PANTHER" id="PTHR11999:SF70">
    <property type="entry name" value="MIP05841P"/>
    <property type="match status" value="1"/>
</dbReference>
<comment type="cofactor">
    <cofactor evidence="1 6 7">
        <name>pyridoxal 5'-phosphate</name>
        <dbReference type="ChEBI" id="CHEBI:597326"/>
    </cofactor>
</comment>
<dbReference type="PROSITE" id="PS00392">
    <property type="entry name" value="DDC_GAD_HDC_YDC"/>
    <property type="match status" value="1"/>
</dbReference>
<evidence type="ECO:0000256" key="1">
    <source>
        <dbReference type="ARBA" id="ARBA00001933"/>
    </source>
</evidence>
<name>A0A4R7B4Y1_9NEIS</name>